<dbReference type="GO" id="GO:0008360">
    <property type="term" value="P:regulation of cell shape"/>
    <property type="evidence" value="ECO:0007669"/>
    <property type="project" value="UniProtKB-KW"/>
</dbReference>
<comment type="catalytic activity">
    <reaction evidence="10 11">
        <text>D-alanyl-D-alanine + UDP-N-acetyl-alpha-D-muramoyl-L-alanyl-gamma-D-glutamyl-meso-2,6-diaminopimelate + ATP = UDP-N-acetyl-alpha-D-muramoyl-L-alanyl-gamma-D-glutamyl-meso-2,6-diaminopimeloyl-D-alanyl-D-alanine + ADP + phosphate + H(+)</text>
        <dbReference type="Rhea" id="RHEA:28374"/>
        <dbReference type="ChEBI" id="CHEBI:15378"/>
        <dbReference type="ChEBI" id="CHEBI:30616"/>
        <dbReference type="ChEBI" id="CHEBI:43474"/>
        <dbReference type="ChEBI" id="CHEBI:57822"/>
        <dbReference type="ChEBI" id="CHEBI:61386"/>
        <dbReference type="ChEBI" id="CHEBI:83905"/>
        <dbReference type="ChEBI" id="CHEBI:456216"/>
        <dbReference type="EC" id="6.3.2.10"/>
    </reaction>
</comment>
<keyword evidence="3 10" id="KW-0132">Cell division</keyword>
<dbReference type="NCBIfam" id="TIGR01143">
    <property type="entry name" value="murF"/>
    <property type="match status" value="1"/>
</dbReference>
<dbReference type="InterPro" id="IPR051046">
    <property type="entry name" value="MurCDEF_CellWall_CoF430Synth"/>
</dbReference>
<keyword evidence="7 10" id="KW-0573">Peptidoglycan synthesis</keyword>
<evidence type="ECO:0000256" key="8">
    <source>
        <dbReference type="ARBA" id="ARBA00023306"/>
    </source>
</evidence>
<dbReference type="GO" id="GO:0051301">
    <property type="term" value="P:cell division"/>
    <property type="evidence" value="ECO:0007669"/>
    <property type="project" value="UniProtKB-KW"/>
</dbReference>
<evidence type="ECO:0000256" key="11">
    <source>
        <dbReference type="RuleBase" id="RU004136"/>
    </source>
</evidence>
<feature type="domain" description="Mur ligase C-terminal" evidence="13">
    <location>
        <begin position="323"/>
        <end position="445"/>
    </location>
</feature>
<evidence type="ECO:0000256" key="1">
    <source>
        <dbReference type="ARBA" id="ARBA00022490"/>
    </source>
</evidence>
<dbReference type="AlphaFoldDB" id="A0A7V1LME2"/>
<evidence type="ECO:0000259" key="13">
    <source>
        <dbReference type="Pfam" id="PF02875"/>
    </source>
</evidence>
<protein>
    <recommendedName>
        <fullName evidence="10 11">UDP-N-acetylmuramoyl-tripeptide--D-alanyl-D-alanine ligase</fullName>
        <ecNumber evidence="10 11">6.3.2.10</ecNumber>
    </recommendedName>
    <alternativeName>
        <fullName evidence="10">D-alanyl-D-alanine-adding enzyme</fullName>
    </alternativeName>
</protein>
<accession>A0A7V1LME2</accession>
<feature type="binding site" evidence="10">
    <location>
        <begin position="118"/>
        <end position="124"/>
    </location>
    <ligand>
        <name>ATP</name>
        <dbReference type="ChEBI" id="CHEBI:30616"/>
    </ligand>
</feature>
<evidence type="ECO:0000256" key="5">
    <source>
        <dbReference type="ARBA" id="ARBA00022840"/>
    </source>
</evidence>
<evidence type="ECO:0000259" key="14">
    <source>
        <dbReference type="Pfam" id="PF08245"/>
    </source>
</evidence>
<gene>
    <name evidence="10" type="primary">murF</name>
    <name evidence="15" type="ORF">ENJ10_07985</name>
</gene>
<evidence type="ECO:0000256" key="7">
    <source>
        <dbReference type="ARBA" id="ARBA00022984"/>
    </source>
</evidence>
<comment type="caution">
    <text evidence="15">The sequence shown here is derived from an EMBL/GenBank/DDBJ whole genome shotgun (WGS) entry which is preliminary data.</text>
</comment>
<keyword evidence="1 10" id="KW-0963">Cytoplasm</keyword>
<proteinExistence type="inferred from homology"/>
<comment type="function">
    <text evidence="10 11">Involved in cell wall formation. Catalyzes the final step in the synthesis of UDP-N-acetylmuramoyl-pentapeptide, the precursor of murein.</text>
</comment>
<dbReference type="SUPFAM" id="SSF53244">
    <property type="entry name" value="MurD-like peptide ligases, peptide-binding domain"/>
    <property type="match status" value="1"/>
</dbReference>
<evidence type="ECO:0000256" key="9">
    <source>
        <dbReference type="ARBA" id="ARBA00023316"/>
    </source>
</evidence>
<comment type="similarity">
    <text evidence="10">Belongs to the MurCDEF family. MurF subfamily.</text>
</comment>
<dbReference type="PANTHER" id="PTHR43024:SF1">
    <property type="entry name" value="UDP-N-ACETYLMURAMOYL-TRIPEPTIDE--D-ALANYL-D-ALANINE LIGASE"/>
    <property type="match status" value="1"/>
</dbReference>
<dbReference type="Gene3D" id="3.90.190.20">
    <property type="entry name" value="Mur ligase, C-terminal domain"/>
    <property type="match status" value="1"/>
</dbReference>
<comment type="pathway">
    <text evidence="10 11">Cell wall biogenesis; peptidoglycan biosynthesis.</text>
</comment>
<keyword evidence="4 10" id="KW-0547">Nucleotide-binding</keyword>
<evidence type="ECO:0000256" key="10">
    <source>
        <dbReference type="HAMAP-Rule" id="MF_02019"/>
    </source>
</evidence>
<reference evidence="15" key="1">
    <citation type="journal article" date="2020" name="mSystems">
        <title>Genome- and Community-Level Interaction Insights into Carbon Utilization and Element Cycling Functions of Hydrothermarchaeota in Hydrothermal Sediment.</title>
        <authorList>
            <person name="Zhou Z."/>
            <person name="Liu Y."/>
            <person name="Xu W."/>
            <person name="Pan J."/>
            <person name="Luo Z.H."/>
            <person name="Li M."/>
        </authorList>
    </citation>
    <scope>NUCLEOTIDE SEQUENCE [LARGE SCALE GENOMIC DNA]</scope>
    <source>
        <strain evidence="15">HyVt-456</strain>
    </source>
</reference>
<dbReference type="InterPro" id="IPR035911">
    <property type="entry name" value="MurE/MurF_N"/>
</dbReference>
<dbReference type="GO" id="GO:0047480">
    <property type="term" value="F:UDP-N-acetylmuramoyl-tripeptide-D-alanyl-D-alanine ligase activity"/>
    <property type="evidence" value="ECO:0007669"/>
    <property type="project" value="UniProtKB-UniRule"/>
</dbReference>
<dbReference type="GO" id="GO:0005524">
    <property type="term" value="F:ATP binding"/>
    <property type="evidence" value="ECO:0007669"/>
    <property type="project" value="UniProtKB-UniRule"/>
</dbReference>
<feature type="domain" description="Mur ligase central" evidence="14">
    <location>
        <begin position="116"/>
        <end position="299"/>
    </location>
</feature>
<keyword evidence="6 10" id="KW-0133">Cell shape</keyword>
<keyword evidence="9 10" id="KW-0961">Cell wall biogenesis/degradation</keyword>
<dbReference type="InterPro" id="IPR005863">
    <property type="entry name" value="UDP-N-AcMur_synth"/>
</dbReference>
<dbReference type="EMBL" id="DRLD01000220">
    <property type="protein sequence ID" value="HED10615.1"/>
    <property type="molecule type" value="Genomic_DNA"/>
</dbReference>
<evidence type="ECO:0000256" key="2">
    <source>
        <dbReference type="ARBA" id="ARBA00022598"/>
    </source>
</evidence>
<keyword evidence="2 10" id="KW-0436">Ligase</keyword>
<comment type="subcellular location">
    <subcellularLocation>
        <location evidence="10 11">Cytoplasm</location>
    </subcellularLocation>
</comment>
<evidence type="ECO:0000256" key="3">
    <source>
        <dbReference type="ARBA" id="ARBA00022618"/>
    </source>
</evidence>
<feature type="domain" description="Mur ligase N-terminal catalytic" evidence="12">
    <location>
        <begin position="29"/>
        <end position="105"/>
    </location>
</feature>
<dbReference type="SUPFAM" id="SSF53623">
    <property type="entry name" value="MurD-like peptide ligases, catalytic domain"/>
    <property type="match status" value="1"/>
</dbReference>
<evidence type="ECO:0000256" key="4">
    <source>
        <dbReference type="ARBA" id="ARBA00022741"/>
    </source>
</evidence>
<dbReference type="UniPathway" id="UPA00219"/>
<evidence type="ECO:0000259" key="12">
    <source>
        <dbReference type="Pfam" id="PF01225"/>
    </source>
</evidence>
<dbReference type="GO" id="GO:0071555">
    <property type="term" value="P:cell wall organization"/>
    <property type="evidence" value="ECO:0007669"/>
    <property type="project" value="UniProtKB-KW"/>
</dbReference>
<name>A0A7V1LME2_CALAY</name>
<dbReference type="Proteomes" id="UP000886005">
    <property type="component" value="Unassembled WGS sequence"/>
</dbReference>
<keyword evidence="8 10" id="KW-0131">Cell cycle</keyword>
<dbReference type="InterPro" id="IPR036565">
    <property type="entry name" value="Mur-like_cat_sf"/>
</dbReference>
<sequence length="459" mass="51388">MLDVSVKDFLALQQAEFVNISDRVLKIRHIKGISIDSRTIEPQQVFWAIKGENFDGHTFIPDVTGKGALFSVMNRASYRSEIHARLPLLIVPDTLKALHELARAHRLRYNIPVIAITGSNGKTTTKEMVAHIMQQKMTVHKTHGNRNNQIGCPLTVVEMNEMHKAAVFELGTNQFGEIRVLSKIVEPNHALITLVGDTHLEYLQDRDGVAREKLDLFRYMKAGATIYKNMDDPYIAAFHQEGVREVTYGFEAPEVQVKGRLGRMDEMGCGQLILNENTTISLKAPGWHNVRNALAAAAVTLNLGFSEQEIASALSTYESFEKRMQVIHWNDCIILNDTYNANPASMLLAMDTLMSMERGEKFMALGDMNELGVQSEEMHVRVLRKALEHRPRHIFILGEKMSRAAEMLPPAGLKTITLCKSQHELAHKASAMMKAGDILLLKASRGIQMEKVLAGLPAE</sequence>
<evidence type="ECO:0000313" key="15">
    <source>
        <dbReference type="EMBL" id="HED10615.1"/>
    </source>
</evidence>
<dbReference type="Pfam" id="PF08245">
    <property type="entry name" value="Mur_ligase_M"/>
    <property type="match status" value="1"/>
</dbReference>
<dbReference type="Pfam" id="PF01225">
    <property type="entry name" value="Mur_ligase"/>
    <property type="match status" value="1"/>
</dbReference>
<dbReference type="Gene3D" id="3.40.1190.10">
    <property type="entry name" value="Mur-like, catalytic domain"/>
    <property type="match status" value="1"/>
</dbReference>
<keyword evidence="5 10" id="KW-0067">ATP-binding</keyword>
<dbReference type="Pfam" id="PF02875">
    <property type="entry name" value="Mur_ligase_C"/>
    <property type="match status" value="1"/>
</dbReference>
<dbReference type="GO" id="GO:0005737">
    <property type="term" value="C:cytoplasm"/>
    <property type="evidence" value="ECO:0007669"/>
    <property type="project" value="UniProtKB-SubCell"/>
</dbReference>
<evidence type="ECO:0000256" key="6">
    <source>
        <dbReference type="ARBA" id="ARBA00022960"/>
    </source>
</evidence>
<dbReference type="InterPro" id="IPR013221">
    <property type="entry name" value="Mur_ligase_cen"/>
</dbReference>
<dbReference type="PANTHER" id="PTHR43024">
    <property type="entry name" value="UDP-N-ACETYLMURAMOYL-TRIPEPTIDE--D-ALANYL-D-ALANINE LIGASE"/>
    <property type="match status" value="1"/>
</dbReference>
<dbReference type="EC" id="6.3.2.10" evidence="10 11"/>
<dbReference type="InterPro" id="IPR000713">
    <property type="entry name" value="Mur_ligase_N"/>
</dbReference>
<organism evidence="15">
    <name type="scientific">Caldithrix abyssi</name>
    <dbReference type="NCBI Taxonomy" id="187145"/>
    <lineage>
        <taxon>Bacteria</taxon>
        <taxon>Pseudomonadati</taxon>
        <taxon>Calditrichota</taxon>
        <taxon>Calditrichia</taxon>
        <taxon>Calditrichales</taxon>
        <taxon>Calditrichaceae</taxon>
        <taxon>Caldithrix</taxon>
    </lineage>
</organism>
<dbReference type="InterPro" id="IPR004101">
    <property type="entry name" value="Mur_ligase_C"/>
</dbReference>
<dbReference type="SUPFAM" id="SSF63418">
    <property type="entry name" value="MurE/MurF N-terminal domain"/>
    <property type="match status" value="1"/>
</dbReference>
<dbReference type="Gene3D" id="3.40.1390.10">
    <property type="entry name" value="MurE/MurF, N-terminal domain"/>
    <property type="match status" value="1"/>
</dbReference>
<dbReference type="InterPro" id="IPR036615">
    <property type="entry name" value="Mur_ligase_C_dom_sf"/>
</dbReference>
<dbReference type="HAMAP" id="MF_02019">
    <property type="entry name" value="MurF"/>
    <property type="match status" value="1"/>
</dbReference>
<dbReference type="GO" id="GO:0009252">
    <property type="term" value="P:peptidoglycan biosynthetic process"/>
    <property type="evidence" value="ECO:0007669"/>
    <property type="project" value="UniProtKB-UniRule"/>
</dbReference>